<evidence type="ECO:0000313" key="2">
    <source>
        <dbReference type="Proteomes" id="UP001519325"/>
    </source>
</evidence>
<keyword evidence="2" id="KW-1185">Reference proteome</keyword>
<accession>A0ABS4QLA1</accession>
<dbReference type="Proteomes" id="UP001519325">
    <property type="component" value="Unassembled WGS sequence"/>
</dbReference>
<evidence type="ECO:0000313" key="1">
    <source>
        <dbReference type="EMBL" id="MBP2192486.1"/>
    </source>
</evidence>
<name>A0ABS4QLA1_9NOCA</name>
<protein>
    <submittedName>
        <fullName evidence="1">Uncharacterized protein</fullName>
    </submittedName>
</protein>
<dbReference type="EMBL" id="JAGGMR010000001">
    <property type="protein sequence ID" value="MBP2192486.1"/>
    <property type="molecule type" value="Genomic_DNA"/>
</dbReference>
<reference evidence="1 2" key="1">
    <citation type="submission" date="2021-03" db="EMBL/GenBank/DDBJ databases">
        <title>Sequencing the genomes of 1000 actinobacteria strains.</title>
        <authorList>
            <person name="Klenk H.-P."/>
        </authorList>
    </citation>
    <scope>NUCLEOTIDE SEQUENCE [LARGE SCALE GENOMIC DNA]</scope>
    <source>
        <strain evidence="1 2">DSM 45516</strain>
    </source>
</reference>
<organism evidence="1 2">
    <name type="scientific">Nocardia goodfellowii</name>
    <dbReference type="NCBI Taxonomy" id="882446"/>
    <lineage>
        <taxon>Bacteria</taxon>
        <taxon>Bacillati</taxon>
        <taxon>Actinomycetota</taxon>
        <taxon>Actinomycetes</taxon>
        <taxon>Mycobacteriales</taxon>
        <taxon>Nocardiaceae</taxon>
        <taxon>Nocardia</taxon>
    </lineage>
</organism>
<gene>
    <name evidence="1" type="ORF">BJ987_005387</name>
</gene>
<dbReference type="RefSeq" id="WP_209895347.1">
    <property type="nucleotide sequence ID" value="NZ_JAGGMR010000001.1"/>
</dbReference>
<proteinExistence type="predicted"/>
<comment type="caution">
    <text evidence="1">The sequence shown here is derived from an EMBL/GenBank/DDBJ whole genome shotgun (WGS) entry which is preliminary data.</text>
</comment>
<sequence>MAKSNTGPVSYSAKLQLTVDGEVVTDHGELTERQYLWLFAKRPGMYIGRTTLRGVTSFLDGYHYAAHRYGGAGLSGFREWLMSNHQVGVNLIWWAQIEQIALPSWDLLTDLTPEQEAHILEVLFDLLDRFLIERDNETSSIEFVRVQD</sequence>